<sequence>MAMDMRQGIAAVLTFSMFIMLGNMIKKDHIDPLLVTVPLSSRVQHDVLKVSRQHHVKLTSLRSGPWKEDLEILKPCWGKLAREVQKQTKGYIFFSLTNGPEYHVSQIGNAITIAKHLGAALVLPDVIGLNAREKRHFGEVYDTNKFMTSLEGIIEVVKDYPFEEPRQKIVTMKVPNRISKEFITTNIGPIFKRHKNLRISSYFTSSILKNSQENKFFSPYECLAMFGGLELQKELQESVYLMVRTLQHLGSNGKFIAVDLEDADQVMKNNCHKNFTMNKCYDGKEIGQFLRKIGFERDTIIYLTQSGRNDKSLISLRRYFPNTFTKEALIPVDMKPKYLGLKNFEFEKIIDLNLCTKSDVFLVTSHNQFQVGVVGMRIASGNTQIFEFARRISSTPSTDYLSPYIKKKSHMAYSCFC</sequence>
<keyword evidence="2" id="KW-1185">Reference proteome</keyword>
<dbReference type="Proteomes" id="UP001060085">
    <property type="component" value="Linkage Group LG06"/>
</dbReference>
<reference evidence="2" key="1">
    <citation type="journal article" date="2023" name="Nat. Plants">
        <title>Single-cell RNA sequencing provides a high-resolution roadmap for understanding the multicellular compartmentation of specialized metabolism.</title>
        <authorList>
            <person name="Sun S."/>
            <person name="Shen X."/>
            <person name="Li Y."/>
            <person name="Li Y."/>
            <person name="Wang S."/>
            <person name="Li R."/>
            <person name="Zhang H."/>
            <person name="Shen G."/>
            <person name="Guo B."/>
            <person name="Wei J."/>
            <person name="Xu J."/>
            <person name="St-Pierre B."/>
            <person name="Chen S."/>
            <person name="Sun C."/>
        </authorList>
    </citation>
    <scope>NUCLEOTIDE SEQUENCE [LARGE SCALE GENOMIC DNA]</scope>
</reference>
<evidence type="ECO:0000313" key="2">
    <source>
        <dbReference type="Proteomes" id="UP001060085"/>
    </source>
</evidence>
<proteinExistence type="predicted"/>
<dbReference type="EMBL" id="CM044706">
    <property type="protein sequence ID" value="KAI5659627.1"/>
    <property type="molecule type" value="Genomic_DNA"/>
</dbReference>
<organism evidence="1 2">
    <name type="scientific">Catharanthus roseus</name>
    <name type="common">Madagascar periwinkle</name>
    <name type="synonym">Vinca rosea</name>
    <dbReference type="NCBI Taxonomy" id="4058"/>
    <lineage>
        <taxon>Eukaryota</taxon>
        <taxon>Viridiplantae</taxon>
        <taxon>Streptophyta</taxon>
        <taxon>Embryophyta</taxon>
        <taxon>Tracheophyta</taxon>
        <taxon>Spermatophyta</taxon>
        <taxon>Magnoliopsida</taxon>
        <taxon>eudicotyledons</taxon>
        <taxon>Gunneridae</taxon>
        <taxon>Pentapetalae</taxon>
        <taxon>asterids</taxon>
        <taxon>lamiids</taxon>
        <taxon>Gentianales</taxon>
        <taxon>Apocynaceae</taxon>
        <taxon>Rauvolfioideae</taxon>
        <taxon>Vinceae</taxon>
        <taxon>Catharanthinae</taxon>
        <taxon>Catharanthus</taxon>
    </lineage>
</organism>
<comment type="caution">
    <text evidence="1">The sequence shown here is derived from an EMBL/GenBank/DDBJ whole genome shotgun (WGS) entry which is preliminary data.</text>
</comment>
<name>A0ACC0AHZ2_CATRO</name>
<gene>
    <name evidence="1" type="ORF">M9H77_28420</name>
</gene>
<evidence type="ECO:0000313" key="1">
    <source>
        <dbReference type="EMBL" id="KAI5659627.1"/>
    </source>
</evidence>
<accession>A0ACC0AHZ2</accession>
<protein>
    <submittedName>
        <fullName evidence="1">Uncharacterized protein</fullName>
    </submittedName>
</protein>